<dbReference type="InterPro" id="IPR036865">
    <property type="entry name" value="CRAL-TRIO_dom_sf"/>
</dbReference>
<dbReference type="InterPro" id="IPR011074">
    <property type="entry name" value="CRAL/TRIO_N_dom"/>
</dbReference>
<accession>A0A8X6R4I5</accession>
<dbReference type="EMBL" id="BMAW01040194">
    <property type="protein sequence ID" value="GFU58724.1"/>
    <property type="molecule type" value="Genomic_DNA"/>
</dbReference>
<dbReference type="InterPro" id="IPR036273">
    <property type="entry name" value="CRAL/TRIO_N_dom_sf"/>
</dbReference>
<dbReference type="PANTHER" id="PTHR10174">
    <property type="entry name" value="ALPHA-TOCOPHEROL TRANSFER PROTEIN-RELATED"/>
    <property type="match status" value="1"/>
</dbReference>
<feature type="domain" description="CRAL-TRIO" evidence="1">
    <location>
        <begin position="106"/>
        <end position="268"/>
    </location>
</feature>
<dbReference type="Pfam" id="PF03765">
    <property type="entry name" value="CRAL_TRIO_N"/>
    <property type="match status" value="1"/>
</dbReference>
<dbReference type="Pfam" id="PF00650">
    <property type="entry name" value="CRAL_TRIO"/>
    <property type="match status" value="1"/>
</dbReference>
<name>A0A8X6R4I5_NEPPI</name>
<dbReference type="GO" id="GO:1902936">
    <property type="term" value="F:phosphatidylinositol bisphosphate binding"/>
    <property type="evidence" value="ECO:0007669"/>
    <property type="project" value="TreeGrafter"/>
</dbReference>
<dbReference type="Gene3D" id="1.20.5.1200">
    <property type="entry name" value="Alpha-tocopherol transfer"/>
    <property type="match status" value="1"/>
</dbReference>
<dbReference type="PANTHER" id="PTHR10174:SF130">
    <property type="entry name" value="ALPHA-TOCOPHEROL TRANSFER PROTEIN-LIKE"/>
    <property type="match status" value="1"/>
</dbReference>
<dbReference type="InterPro" id="IPR001251">
    <property type="entry name" value="CRAL-TRIO_dom"/>
</dbReference>
<dbReference type="Gene3D" id="1.10.8.20">
    <property type="entry name" value="N-terminal domain of phosphatidylinositol transfer protein sec14p"/>
    <property type="match status" value="1"/>
</dbReference>
<sequence>MTSKYEEMTKAKGFLPFHLDHIPSKILQKAKEELNETDENRIAALEQLRQYIKDENKLKCPMEEEYLIQFLRARKFDAKRAFSLLQNKFQVKKSYSELYDSIDVDALKKLYARGPGYCFPFRDPDGCVVVALVLAKWNPDEAHISTGLTALTALLLDLVDDPATQICGVRILVDVKGFCVRQMRQLTPRYIHLLSRALRNCLPVRFKGIHIYNENVIFQYIWSVLKLVLTEKIRNRVHFHGNNQKNLHKSIPKDILSADYGGDNTDFNGGEWCLNEMEKFYEKFLAMSKCGYS</sequence>
<dbReference type="AlphaFoldDB" id="A0A8X6R4I5"/>
<proteinExistence type="predicted"/>
<dbReference type="GO" id="GO:0016020">
    <property type="term" value="C:membrane"/>
    <property type="evidence" value="ECO:0007669"/>
    <property type="project" value="TreeGrafter"/>
</dbReference>
<dbReference type="SUPFAM" id="SSF46938">
    <property type="entry name" value="CRAL/TRIO N-terminal domain"/>
    <property type="match status" value="1"/>
</dbReference>
<dbReference type="Proteomes" id="UP000887013">
    <property type="component" value="Unassembled WGS sequence"/>
</dbReference>
<dbReference type="Gene3D" id="3.40.525.10">
    <property type="entry name" value="CRAL-TRIO lipid binding domain"/>
    <property type="match status" value="1"/>
</dbReference>
<dbReference type="PRINTS" id="PR00180">
    <property type="entry name" value="CRETINALDHBP"/>
</dbReference>
<organism evidence="2 3">
    <name type="scientific">Nephila pilipes</name>
    <name type="common">Giant wood spider</name>
    <name type="synonym">Nephila maculata</name>
    <dbReference type="NCBI Taxonomy" id="299642"/>
    <lineage>
        <taxon>Eukaryota</taxon>
        <taxon>Metazoa</taxon>
        <taxon>Ecdysozoa</taxon>
        <taxon>Arthropoda</taxon>
        <taxon>Chelicerata</taxon>
        <taxon>Arachnida</taxon>
        <taxon>Araneae</taxon>
        <taxon>Araneomorphae</taxon>
        <taxon>Entelegynae</taxon>
        <taxon>Araneoidea</taxon>
        <taxon>Nephilidae</taxon>
        <taxon>Nephila</taxon>
    </lineage>
</organism>
<evidence type="ECO:0000313" key="3">
    <source>
        <dbReference type="Proteomes" id="UP000887013"/>
    </source>
</evidence>
<protein>
    <submittedName>
        <fullName evidence="2">Alpha-tocopherol transfer protein</fullName>
    </submittedName>
</protein>
<dbReference type="SUPFAM" id="SSF52087">
    <property type="entry name" value="CRAL/TRIO domain"/>
    <property type="match status" value="1"/>
</dbReference>
<reference evidence="2" key="1">
    <citation type="submission" date="2020-08" db="EMBL/GenBank/DDBJ databases">
        <title>Multicomponent nature underlies the extraordinary mechanical properties of spider dragline silk.</title>
        <authorList>
            <person name="Kono N."/>
            <person name="Nakamura H."/>
            <person name="Mori M."/>
            <person name="Yoshida Y."/>
            <person name="Ohtoshi R."/>
            <person name="Malay A.D."/>
            <person name="Moran D.A.P."/>
            <person name="Tomita M."/>
            <person name="Numata K."/>
            <person name="Arakawa K."/>
        </authorList>
    </citation>
    <scope>NUCLEOTIDE SEQUENCE</scope>
</reference>
<dbReference type="PROSITE" id="PS50191">
    <property type="entry name" value="CRAL_TRIO"/>
    <property type="match status" value="1"/>
</dbReference>
<dbReference type="CDD" id="cd00170">
    <property type="entry name" value="SEC14"/>
    <property type="match status" value="1"/>
</dbReference>
<evidence type="ECO:0000259" key="1">
    <source>
        <dbReference type="PROSITE" id="PS50191"/>
    </source>
</evidence>
<dbReference type="SMART" id="SM00516">
    <property type="entry name" value="SEC14"/>
    <property type="match status" value="1"/>
</dbReference>
<evidence type="ECO:0000313" key="2">
    <source>
        <dbReference type="EMBL" id="GFU58724.1"/>
    </source>
</evidence>
<comment type="caution">
    <text evidence="2">The sequence shown here is derived from an EMBL/GenBank/DDBJ whole genome shotgun (WGS) entry which is preliminary data.</text>
</comment>
<keyword evidence="3" id="KW-1185">Reference proteome</keyword>
<gene>
    <name evidence="2" type="primary">TTPA</name>
    <name evidence="2" type="ORF">NPIL_401981</name>
</gene>
<dbReference type="OrthoDB" id="75724at2759"/>